<protein>
    <submittedName>
        <fullName evidence="5">GNAT family N-acetyltransferase</fullName>
    </submittedName>
</protein>
<dbReference type="Pfam" id="PF13302">
    <property type="entry name" value="Acetyltransf_3"/>
    <property type="match status" value="1"/>
</dbReference>
<sequence>MLIQFDGFEINPIHQGDSWKICDFVISNADRLKRFFPKTLEQNLNPTLSKIYVEKRTKAFQNNEGFVFTLKQSETHNLIGLIIIKEVNWTIKQGEFAYAIDYNFAGKGLTSKAVKHLSTYAFKTLGLERLQIVVHKDNLPSVKVALNNNFKWQKTFKNTFTPHGELPLDMELYELYKEIE</sequence>
<proteinExistence type="inferred from homology"/>
<keyword evidence="1" id="KW-0808">Transferase</keyword>
<dbReference type="InterPro" id="IPR000182">
    <property type="entry name" value="GNAT_dom"/>
</dbReference>
<keyword evidence="6" id="KW-1185">Reference proteome</keyword>
<organism evidence="5 6">
    <name type="scientific">Wocania arenilitoris</name>
    <dbReference type="NCBI Taxonomy" id="2044858"/>
    <lineage>
        <taxon>Bacteria</taxon>
        <taxon>Pseudomonadati</taxon>
        <taxon>Bacteroidota</taxon>
        <taxon>Flavobacteriia</taxon>
        <taxon>Flavobacteriales</taxon>
        <taxon>Flavobacteriaceae</taxon>
        <taxon>Wocania</taxon>
    </lineage>
</organism>
<accession>A0AAE3EM98</accession>
<dbReference type="GO" id="GO:0016747">
    <property type="term" value="F:acyltransferase activity, transferring groups other than amino-acyl groups"/>
    <property type="evidence" value="ECO:0007669"/>
    <property type="project" value="InterPro"/>
</dbReference>
<evidence type="ECO:0000313" key="5">
    <source>
        <dbReference type="EMBL" id="MCF7566834.1"/>
    </source>
</evidence>
<evidence type="ECO:0000256" key="3">
    <source>
        <dbReference type="ARBA" id="ARBA00038502"/>
    </source>
</evidence>
<dbReference type="InterPro" id="IPR016181">
    <property type="entry name" value="Acyl_CoA_acyltransferase"/>
</dbReference>
<comment type="similarity">
    <text evidence="3">Belongs to the acetyltransferase family. RimJ subfamily.</text>
</comment>
<evidence type="ECO:0000256" key="2">
    <source>
        <dbReference type="ARBA" id="ARBA00023315"/>
    </source>
</evidence>
<dbReference type="SUPFAM" id="SSF55729">
    <property type="entry name" value="Acyl-CoA N-acyltransferases (Nat)"/>
    <property type="match status" value="1"/>
</dbReference>
<dbReference type="AlphaFoldDB" id="A0AAE3EM98"/>
<dbReference type="Gene3D" id="3.40.630.30">
    <property type="match status" value="1"/>
</dbReference>
<dbReference type="PANTHER" id="PTHR43792:SF8">
    <property type="entry name" value="[RIBOSOMAL PROTEIN US5]-ALANINE N-ACETYLTRANSFERASE"/>
    <property type="match status" value="1"/>
</dbReference>
<dbReference type="RefSeq" id="WP_237238179.1">
    <property type="nucleotide sequence ID" value="NZ_JAKKDU010000001.1"/>
</dbReference>
<dbReference type="InterPro" id="IPR051531">
    <property type="entry name" value="N-acetyltransferase"/>
</dbReference>
<dbReference type="EMBL" id="JAKKDU010000001">
    <property type="protein sequence ID" value="MCF7566834.1"/>
    <property type="molecule type" value="Genomic_DNA"/>
</dbReference>
<reference evidence="5" key="1">
    <citation type="submission" date="2022-01" db="EMBL/GenBank/DDBJ databases">
        <title>Draft genome sequence of Sabulilitoribacter arenilitoris KCTC 52401.</title>
        <authorList>
            <person name="Oh J.-S."/>
        </authorList>
    </citation>
    <scope>NUCLEOTIDE SEQUENCE</scope>
    <source>
        <strain evidence="5">HMF6543</strain>
    </source>
</reference>
<name>A0AAE3EM98_9FLAO</name>
<keyword evidence="2" id="KW-0012">Acyltransferase</keyword>
<evidence type="ECO:0000256" key="1">
    <source>
        <dbReference type="ARBA" id="ARBA00022679"/>
    </source>
</evidence>
<comment type="caution">
    <text evidence="5">The sequence shown here is derived from an EMBL/GenBank/DDBJ whole genome shotgun (WGS) entry which is preliminary data.</text>
</comment>
<dbReference type="Proteomes" id="UP001199795">
    <property type="component" value="Unassembled WGS sequence"/>
</dbReference>
<evidence type="ECO:0000313" key="6">
    <source>
        <dbReference type="Proteomes" id="UP001199795"/>
    </source>
</evidence>
<dbReference type="PANTHER" id="PTHR43792">
    <property type="entry name" value="GNAT FAMILY, PUTATIVE (AFU_ORTHOLOGUE AFUA_3G00765)-RELATED-RELATED"/>
    <property type="match status" value="1"/>
</dbReference>
<evidence type="ECO:0000259" key="4">
    <source>
        <dbReference type="Pfam" id="PF13302"/>
    </source>
</evidence>
<gene>
    <name evidence="5" type="ORF">L3X37_00445</name>
</gene>
<feature type="domain" description="N-acetyltransferase" evidence="4">
    <location>
        <begin position="25"/>
        <end position="150"/>
    </location>
</feature>